<dbReference type="AlphaFoldDB" id="A0A553SSJ9"/>
<dbReference type="Pfam" id="PF04229">
    <property type="entry name" value="GrpB"/>
    <property type="match status" value="1"/>
</dbReference>
<dbReference type="Proteomes" id="UP000319837">
    <property type="component" value="Unassembled WGS sequence"/>
</dbReference>
<dbReference type="PANTHER" id="PTHR34822">
    <property type="entry name" value="GRPB DOMAIN PROTEIN (AFU_ORTHOLOGUE AFUA_1G01530)"/>
    <property type="match status" value="1"/>
</dbReference>
<dbReference type="PANTHER" id="PTHR34822:SF1">
    <property type="entry name" value="GRPB FAMILY PROTEIN"/>
    <property type="match status" value="1"/>
</dbReference>
<dbReference type="InterPro" id="IPR007344">
    <property type="entry name" value="GrpB/CoaE"/>
</dbReference>
<dbReference type="EMBL" id="RIBP01000001">
    <property type="protein sequence ID" value="TRZ39948.1"/>
    <property type="molecule type" value="Genomic_DNA"/>
</dbReference>
<reference evidence="2" key="1">
    <citation type="submission" date="2018-10" db="EMBL/GenBank/DDBJ databases">
        <title>FDA dAtabase for Regulatory Grade micrObial Sequences (FDA-ARGOS): Supporting development and validation of Infectious Disease Dx tests.</title>
        <authorList>
            <person name="Minogue T."/>
            <person name="Wolcott M."/>
            <person name="Wasieloski L."/>
            <person name="Aguilar W."/>
            <person name="Moore D."/>
            <person name="Tallon L."/>
            <person name="Sadzewicz L."/>
            <person name="Sengamalay N."/>
            <person name="Ott S."/>
            <person name="Godinez A."/>
            <person name="Nagaraj S."/>
            <person name="Vavikolanu K."/>
            <person name="Vyas G."/>
            <person name="Nadendla S."/>
            <person name="George J."/>
            <person name="Sichtig H."/>
        </authorList>
    </citation>
    <scope>NUCLEOTIDE SEQUENCE [LARGE SCALE GENOMIC DNA]</scope>
    <source>
        <strain evidence="2">FDAARGOS_343</strain>
    </source>
</reference>
<name>A0A553SSJ9_NIACI</name>
<accession>A0A553SSJ9</accession>
<dbReference type="RefSeq" id="WP_185763367.1">
    <property type="nucleotide sequence ID" value="NZ_RIBP01000001.1"/>
</dbReference>
<organism evidence="1 2">
    <name type="scientific">Niallia circulans</name>
    <name type="common">Bacillus circulans</name>
    <dbReference type="NCBI Taxonomy" id="1397"/>
    <lineage>
        <taxon>Bacteria</taxon>
        <taxon>Bacillati</taxon>
        <taxon>Bacillota</taxon>
        <taxon>Bacilli</taxon>
        <taxon>Bacillales</taxon>
        <taxon>Bacillaceae</taxon>
        <taxon>Niallia</taxon>
    </lineage>
</organism>
<comment type="caution">
    <text evidence="1">The sequence shown here is derived from an EMBL/GenBank/DDBJ whole genome shotgun (WGS) entry which is preliminary data.</text>
</comment>
<evidence type="ECO:0000313" key="1">
    <source>
        <dbReference type="EMBL" id="TRZ39948.1"/>
    </source>
</evidence>
<dbReference type="InterPro" id="IPR043519">
    <property type="entry name" value="NT_sf"/>
</dbReference>
<dbReference type="Gene3D" id="3.30.460.10">
    <property type="entry name" value="Beta Polymerase, domain 2"/>
    <property type="match status" value="1"/>
</dbReference>
<proteinExistence type="predicted"/>
<sequence length="178" mass="20619">MIEIQEYNASWEVCYKLLEQILKDNLKGNILRVEHVGSTSVKGLCAKPILDINVVIENHTIFPEVVAALSVIGYYHQEDWSFDGREAFGRKDNFVPWSASKVKQIWMDHHLYVCTKDSEELTRHLAFRDYLRSNEKEAADYGKLKLCLARTSKTRQAYTSGKSEFVTRILKKAFRSKI</sequence>
<dbReference type="SUPFAM" id="SSF81301">
    <property type="entry name" value="Nucleotidyltransferase"/>
    <property type="match status" value="1"/>
</dbReference>
<protein>
    <submittedName>
        <fullName evidence="1">GrpB family protein</fullName>
    </submittedName>
</protein>
<evidence type="ECO:0000313" key="2">
    <source>
        <dbReference type="Proteomes" id="UP000319837"/>
    </source>
</evidence>
<gene>
    <name evidence="1" type="ORF">CEQ21_03120</name>
</gene>